<dbReference type="EMBL" id="FQXM01000004">
    <property type="protein sequence ID" value="SHH34257.1"/>
    <property type="molecule type" value="Genomic_DNA"/>
</dbReference>
<sequence length="75" mass="8772">MKNNKDDRTDNVDRIQCNIDNTIQNVRLANDVIEKTSDEKMKKTLESKNQLREEALAGMKKEIKEEAMAKENNYK</sequence>
<reference evidence="2 3" key="1">
    <citation type="submission" date="2016-11" db="EMBL/GenBank/DDBJ databases">
        <authorList>
            <person name="Jaros S."/>
            <person name="Januszkiewicz K."/>
            <person name="Wedrychowicz H."/>
        </authorList>
    </citation>
    <scope>NUCLEOTIDE SEQUENCE [LARGE SCALE GENOMIC DNA]</scope>
    <source>
        <strain evidence="2 3">DSM 8605</strain>
    </source>
</reference>
<protein>
    <recommendedName>
        <fullName evidence="1">Protein Tlp homolog</fullName>
    </recommendedName>
</protein>
<dbReference type="NCBIfam" id="TIGR03090">
    <property type="entry name" value="SASP_tlp"/>
    <property type="match status" value="1"/>
</dbReference>
<dbReference type="RefSeq" id="WP_073337133.1">
    <property type="nucleotide sequence ID" value="NZ_FQXM01000004.1"/>
</dbReference>
<evidence type="ECO:0000313" key="2">
    <source>
        <dbReference type="EMBL" id="SHH34257.1"/>
    </source>
</evidence>
<keyword evidence="3" id="KW-1185">Reference proteome</keyword>
<dbReference type="InterPro" id="IPR017524">
    <property type="entry name" value="SASP_thioredoxin-like"/>
</dbReference>
<dbReference type="STRING" id="1121316.SAMN02745207_00786"/>
<dbReference type="Proteomes" id="UP000184447">
    <property type="component" value="Unassembled WGS sequence"/>
</dbReference>
<dbReference type="AlphaFoldDB" id="A0A1M5S6N1"/>
<comment type="similarity">
    <text evidence="1">Belongs to the Tlp family.</text>
</comment>
<evidence type="ECO:0000313" key="3">
    <source>
        <dbReference type="Proteomes" id="UP000184447"/>
    </source>
</evidence>
<gene>
    <name evidence="1" type="primary">tlp</name>
    <name evidence="2" type="ORF">SAMN02745207_00786</name>
</gene>
<dbReference type="Pfam" id="PF19824">
    <property type="entry name" value="Tlp"/>
    <property type="match status" value="1"/>
</dbReference>
<name>A0A1M5S6N1_9CLOT</name>
<dbReference type="OrthoDB" id="1799076at2"/>
<accession>A0A1M5S6N1</accession>
<dbReference type="HAMAP" id="MF_01506">
    <property type="entry name" value="Tlp"/>
    <property type="match status" value="1"/>
</dbReference>
<evidence type="ECO:0000256" key="1">
    <source>
        <dbReference type="HAMAP-Rule" id="MF_01506"/>
    </source>
</evidence>
<proteinExistence type="inferred from homology"/>
<organism evidence="2 3">
    <name type="scientific">Clostridium grantii DSM 8605</name>
    <dbReference type="NCBI Taxonomy" id="1121316"/>
    <lineage>
        <taxon>Bacteria</taxon>
        <taxon>Bacillati</taxon>
        <taxon>Bacillota</taxon>
        <taxon>Clostridia</taxon>
        <taxon>Eubacteriales</taxon>
        <taxon>Clostridiaceae</taxon>
        <taxon>Clostridium</taxon>
    </lineage>
</organism>